<dbReference type="EMBL" id="CAJOBB010003732">
    <property type="protein sequence ID" value="CAF4055803.1"/>
    <property type="molecule type" value="Genomic_DNA"/>
</dbReference>
<name>A0A819S9A5_9BILA</name>
<dbReference type="Proteomes" id="UP000663860">
    <property type="component" value="Unassembled WGS sequence"/>
</dbReference>
<dbReference type="GO" id="GO:0016491">
    <property type="term" value="F:oxidoreductase activity"/>
    <property type="evidence" value="ECO:0007669"/>
    <property type="project" value="InterPro"/>
</dbReference>
<dbReference type="NCBIfam" id="NF041278">
    <property type="entry name" value="CmcJ_NvfI_EfuI"/>
    <property type="match status" value="1"/>
</dbReference>
<evidence type="ECO:0000313" key="2">
    <source>
        <dbReference type="EMBL" id="CAF1454456.1"/>
    </source>
</evidence>
<organism evidence="3 4">
    <name type="scientific">Adineta steineri</name>
    <dbReference type="NCBI Taxonomy" id="433720"/>
    <lineage>
        <taxon>Eukaryota</taxon>
        <taxon>Metazoa</taxon>
        <taxon>Spiralia</taxon>
        <taxon>Gnathifera</taxon>
        <taxon>Rotifera</taxon>
        <taxon>Eurotatoria</taxon>
        <taxon>Bdelloidea</taxon>
        <taxon>Adinetida</taxon>
        <taxon>Adinetidae</taxon>
        <taxon>Adineta</taxon>
    </lineage>
</organism>
<dbReference type="Proteomes" id="UP000663868">
    <property type="component" value="Unassembled WGS sequence"/>
</dbReference>
<comment type="similarity">
    <text evidence="1">Belongs to the asaB hydroxylase/desaturase family.</text>
</comment>
<evidence type="ECO:0008006" key="5">
    <source>
        <dbReference type="Google" id="ProtNLM"/>
    </source>
</evidence>
<protein>
    <recommendedName>
        <fullName evidence="5">Methyltransferase-like protein</fullName>
    </recommendedName>
</protein>
<dbReference type="EMBL" id="CAJNOE010001854">
    <property type="protein sequence ID" value="CAF1454456.1"/>
    <property type="molecule type" value="Genomic_DNA"/>
</dbReference>
<dbReference type="AlphaFoldDB" id="A0A819S9A5"/>
<comment type="caution">
    <text evidence="3">The sequence shown here is derived from an EMBL/GenBank/DDBJ whole genome shotgun (WGS) entry which is preliminary data.</text>
</comment>
<sequence length="249" mass="28842">METTNWILAPLRVTIRDLRGKEKSVNLDTNALEVLKYQGSVHGEFEEDSEAQKTYYEEISDILKKRLGASRVLIYHYFFRSRGTPSIEEQHDDRHNNPIFYPHVDVAAAKIPSLVEKLLGKEEAERAMQHRFQVINVWRPLGSNPITHKPLAICDYRSIDVDKDVHSFDILGIGYTGAAYTISPNVKNTHTWYYLSQMRSDEMFVFKTFDNKPDVAQFAFHTAFTNGNEFTPNVEQKSLDIRCLVFYDE</sequence>
<evidence type="ECO:0000313" key="4">
    <source>
        <dbReference type="Proteomes" id="UP000663868"/>
    </source>
</evidence>
<dbReference type="PANTHER" id="PTHR34598:SF3">
    <property type="entry name" value="OXIDOREDUCTASE AN1597"/>
    <property type="match status" value="1"/>
</dbReference>
<proteinExistence type="inferred from homology"/>
<dbReference type="PANTHER" id="PTHR34598">
    <property type="entry name" value="BLL6449 PROTEIN"/>
    <property type="match status" value="1"/>
</dbReference>
<gene>
    <name evidence="2" type="ORF">IZO911_LOCUS42557</name>
    <name evidence="3" type="ORF">KXQ929_LOCUS31829</name>
</gene>
<dbReference type="InterPro" id="IPR044053">
    <property type="entry name" value="AsaB-like"/>
</dbReference>
<evidence type="ECO:0000256" key="1">
    <source>
        <dbReference type="ARBA" id="ARBA00023604"/>
    </source>
</evidence>
<accession>A0A819S9A5</accession>
<evidence type="ECO:0000313" key="3">
    <source>
        <dbReference type="EMBL" id="CAF4055803.1"/>
    </source>
</evidence>
<reference evidence="3" key="1">
    <citation type="submission" date="2021-02" db="EMBL/GenBank/DDBJ databases">
        <authorList>
            <person name="Nowell W R."/>
        </authorList>
    </citation>
    <scope>NUCLEOTIDE SEQUENCE</scope>
</reference>